<dbReference type="PATRIC" id="fig|266128.3.peg.819"/>
<evidence type="ECO:0000313" key="3">
    <source>
        <dbReference type="EMBL" id="KRG57490.1"/>
    </source>
</evidence>
<reference evidence="3 4" key="1">
    <citation type="submission" date="2015-05" db="EMBL/GenBank/DDBJ databases">
        <title>Genome sequencing and analysis of members of genus Stenotrophomonas.</title>
        <authorList>
            <person name="Patil P.P."/>
            <person name="Midha S."/>
            <person name="Patil P.B."/>
        </authorList>
    </citation>
    <scope>NUCLEOTIDE SEQUENCE [LARGE SCALE GENOMIC DNA]</scope>
    <source>
        <strain evidence="3 4">DSM 17805</strain>
    </source>
</reference>
<accession>A0A0R0BTW6</accession>
<sequence>MSPVQEFSQLAAQGDLRGIKRLYARQLKLTRPDDDALAFQQLHHAYQQALATCRDGLRGDDQDSAAPPTLSTAAENGSAAPAIPAAAVVAQPETSVVQVCGELEDNLPATPDDAVEQLLALSDGLDDDRFYRRIRHQMRQWPLDSHWAIGKALYHRLHNDPPALPQAHVHVLAHVMGWDDVVNGIDPMQIQWMAAMAQQQWLLEPAQQSNLRYEFNQYARRQQDNHKELTGKQVRTMVANLTTALPAWRRFLMLLLPSHSNRYRYLLDVLRHIPDTQARPPLNAQTVAWLDRSHTVRTREQLGYLLCRWVLASLCIGLPAGALLLHGTDALNAANAIVVMLACVAVGIGLFSIITAYRALLDWQTQPETSRSRHRLPRLLALPVLCLSCAAVTIALADRSALYWLAGIVIAGILQRVALLRLAVRRGRPVSVNQIASFAMFMGSVTVFPGLGIALVLWAWDAWAHRRHFQHKAR</sequence>
<keyword evidence="2" id="KW-1133">Transmembrane helix</keyword>
<gene>
    <name evidence="3" type="ORF">ABB25_09755</name>
</gene>
<keyword evidence="2" id="KW-0812">Transmembrane</keyword>
<feature type="transmembrane region" description="Helical" evidence="2">
    <location>
        <begin position="302"/>
        <end position="325"/>
    </location>
</feature>
<evidence type="ECO:0008006" key="5">
    <source>
        <dbReference type="Google" id="ProtNLM"/>
    </source>
</evidence>
<feature type="transmembrane region" description="Helical" evidence="2">
    <location>
        <begin position="337"/>
        <end position="359"/>
    </location>
</feature>
<dbReference type="STRING" id="266128.ABB25_09755"/>
<comment type="caution">
    <text evidence="3">The sequence shown here is derived from an EMBL/GenBank/DDBJ whole genome shotgun (WGS) entry which is preliminary data.</text>
</comment>
<evidence type="ECO:0000256" key="2">
    <source>
        <dbReference type="SAM" id="Phobius"/>
    </source>
</evidence>
<keyword evidence="2" id="KW-0472">Membrane</keyword>
<dbReference type="Proteomes" id="UP000051254">
    <property type="component" value="Unassembled WGS sequence"/>
</dbReference>
<protein>
    <recommendedName>
        <fullName evidence="5">Molecular chaperone DnaJ</fullName>
    </recommendedName>
</protein>
<name>A0A0R0BTW6_9GAMM</name>
<dbReference type="EMBL" id="LDJH01000015">
    <property type="protein sequence ID" value="KRG57490.1"/>
    <property type="molecule type" value="Genomic_DNA"/>
</dbReference>
<feature type="transmembrane region" description="Helical" evidence="2">
    <location>
        <begin position="403"/>
        <end position="424"/>
    </location>
</feature>
<feature type="transmembrane region" description="Helical" evidence="2">
    <location>
        <begin position="379"/>
        <end position="397"/>
    </location>
</feature>
<feature type="region of interest" description="Disordered" evidence="1">
    <location>
        <begin position="57"/>
        <end position="77"/>
    </location>
</feature>
<feature type="transmembrane region" description="Helical" evidence="2">
    <location>
        <begin position="436"/>
        <end position="460"/>
    </location>
</feature>
<organism evidence="3 4">
    <name type="scientific">Stenotrophomonas koreensis</name>
    <dbReference type="NCBI Taxonomy" id="266128"/>
    <lineage>
        <taxon>Bacteria</taxon>
        <taxon>Pseudomonadati</taxon>
        <taxon>Pseudomonadota</taxon>
        <taxon>Gammaproteobacteria</taxon>
        <taxon>Lysobacterales</taxon>
        <taxon>Lysobacteraceae</taxon>
        <taxon>Stenotrophomonas</taxon>
    </lineage>
</organism>
<dbReference type="AlphaFoldDB" id="A0A0R0BTW6"/>
<dbReference type="RefSeq" id="WP_057666284.1">
    <property type="nucleotide sequence ID" value="NZ_LDJH01000015.1"/>
</dbReference>
<keyword evidence="4" id="KW-1185">Reference proteome</keyword>
<evidence type="ECO:0000256" key="1">
    <source>
        <dbReference type="SAM" id="MobiDB-lite"/>
    </source>
</evidence>
<evidence type="ECO:0000313" key="4">
    <source>
        <dbReference type="Proteomes" id="UP000051254"/>
    </source>
</evidence>
<proteinExistence type="predicted"/>